<dbReference type="InterPro" id="IPR001303">
    <property type="entry name" value="Aldolase_II/adducin_N"/>
</dbReference>
<name>A0AAU1ZTV7_9ACTN</name>
<dbReference type="SUPFAM" id="SSF53639">
    <property type="entry name" value="AraD/HMP-PK domain-like"/>
    <property type="match status" value="1"/>
</dbReference>
<protein>
    <submittedName>
        <fullName evidence="3">Class II aldolase/adducin family protein</fullName>
    </submittedName>
</protein>
<sequence length="268" mass="29481">MITTSHPTSGAAWDRIALPDPTVRERVSPEEWAVRVDLAACYRLIARYGWTDMIYNHISARVPGRHDRFLINAFGLLYEEICASNLVTVDLAGNVLDGPESGANPAGFIIHSAIHQARPEVACVLHTHSKAGSAVAAQPRGLLDISQHAMRFHGRLAYHDFAGIVLDQAMQDKLVGDLGDKRALILRNHGLLTTGEDVRSAFEDLYYLELACQIQVTAQAGGAVIECDEEIAEHTAGQFDTSNEAFIHGRDWAALRRMLDRVDPSYAQ</sequence>
<dbReference type="SMART" id="SM01007">
    <property type="entry name" value="Aldolase_II"/>
    <property type="match status" value="1"/>
</dbReference>
<proteinExistence type="inferred from homology"/>
<dbReference type="NCBIfam" id="NF005451">
    <property type="entry name" value="PRK07044.1"/>
    <property type="match status" value="1"/>
</dbReference>
<evidence type="ECO:0000256" key="1">
    <source>
        <dbReference type="ARBA" id="ARBA00037961"/>
    </source>
</evidence>
<dbReference type="GO" id="GO:0051015">
    <property type="term" value="F:actin filament binding"/>
    <property type="evidence" value="ECO:0007669"/>
    <property type="project" value="TreeGrafter"/>
</dbReference>
<dbReference type="EMBL" id="CP108222">
    <property type="protein sequence ID" value="WTT14763.1"/>
    <property type="molecule type" value="Genomic_DNA"/>
</dbReference>
<comment type="similarity">
    <text evidence="1">Belongs to the aldolase class II family.</text>
</comment>
<dbReference type="Gene3D" id="3.40.225.10">
    <property type="entry name" value="Class II aldolase/adducin N-terminal domain"/>
    <property type="match status" value="1"/>
</dbReference>
<dbReference type="Pfam" id="PF00596">
    <property type="entry name" value="Aldolase_II"/>
    <property type="match status" value="1"/>
</dbReference>
<feature type="domain" description="Class II aldolase/adducin N-terminal" evidence="2">
    <location>
        <begin position="36"/>
        <end position="216"/>
    </location>
</feature>
<dbReference type="InterPro" id="IPR051017">
    <property type="entry name" value="Aldolase-II_Adducin_sf"/>
</dbReference>
<evidence type="ECO:0000313" key="3">
    <source>
        <dbReference type="EMBL" id="WTT14763.1"/>
    </source>
</evidence>
<dbReference type="GO" id="GO:0005856">
    <property type="term" value="C:cytoskeleton"/>
    <property type="evidence" value="ECO:0007669"/>
    <property type="project" value="TreeGrafter"/>
</dbReference>
<reference evidence="3" key="1">
    <citation type="submission" date="2022-10" db="EMBL/GenBank/DDBJ databases">
        <title>The complete genomes of actinobacterial strains from the NBC collection.</title>
        <authorList>
            <person name="Joergensen T.S."/>
            <person name="Alvarez Arevalo M."/>
            <person name="Sterndorff E.B."/>
            <person name="Faurdal D."/>
            <person name="Vuksanovic O."/>
            <person name="Mourched A.-S."/>
            <person name="Charusanti P."/>
            <person name="Shaw S."/>
            <person name="Blin K."/>
            <person name="Weber T."/>
        </authorList>
    </citation>
    <scope>NUCLEOTIDE SEQUENCE</scope>
    <source>
        <strain evidence="3">NBC_00093</strain>
    </source>
</reference>
<accession>A0AAU1ZTV7</accession>
<dbReference type="AlphaFoldDB" id="A0AAU1ZTV7"/>
<gene>
    <name evidence="3" type="ORF">OHA22_04115</name>
</gene>
<dbReference type="PANTHER" id="PTHR10672">
    <property type="entry name" value="ADDUCIN"/>
    <property type="match status" value="1"/>
</dbReference>
<evidence type="ECO:0000259" key="2">
    <source>
        <dbReference type="SMART" id="SM01007"/>
    </source>
</evidence>
<dbReference type="InterPro" id="IPR036409">
    <property type="entry name" value="Aldolase_II/adducin_N_sf"/>
</dbReference>
<organism evidence="3">
    <name type="scientific">Streptomyces sp. NBC_00093</name>
    <dbReference type="NCBI Taxonomy" id="2975649"/>
    <lineage>
        <taxon>Bacteria</taxon>
        <taxon>Bacillati</taxon>
        <taxon>Actinomycetota</taxon>
        <taxon>Actinomycetes</taxon>
        <taxon>Kitasatosporales</taxon>
        <taxon>Streptomycetaceae</taxon>
        <taxon>Streptomyces</taxon>
    </lineage>
</organism>
<dbReference type="PANTHER" id="PTHR10672:SF3">
    <property type="entry name" value="PROTEIN HU-LI TAI SHAO"/>
    <property type="match status" value="1"/>
</dbReference>